<name>A0ABW2RP75_9BACL</name>
<keyword evidence="1" id="KW-1133">Transmembrane helix</keyword>
<dbReference type="RefSeq" id="WP_379866928.1">
    <property type="nucleotide sequence ID" value="NZ_JBHTBW010000062.1"/>
</dbReference>
<accession>A0ABW2RP75</accession>
<reference evidence="3" key="1">
    <citation type="journal article" date="2019" name="Int. J. Syst. Evol. Microbiol.">
        <title>The Global Catalogue of Microorganisms (GCM) 10K type strain sequencing project: providing services to taxonomists for standard genome sequencing and annotation.</title>
        <authorList>
            <consortium name="The Broad Institute Genomics Platform"/>
            <consortium name="The Broad Institute Genome Sequencing Center for Infectious Disease"/>
            <person name="Wu L."/>
            <person name="Ma J."/>
        </authorList>
    </citation>
    <scope>NUCLEOTIDE SEQUENCE [LARGE SCALE GENOMIC DNA]</scope>
    <source>
        <strain evidence="3">CGMCC 1.12942</strain>
    </source>
</reference>
<keyword evidence="3" id="KW-1185">Reference proteome</keyword>
<dbReference type="EMBL" id="JBHTBW010000062">
    <property type="protein sequence ID" value="MFC7442803.1"/>
    <property type="molecule type" value="Genomic_DNA"/>
</dbReference>
<keyword evidence="1" id="KW-0472">Membrane</keyword>
<dbReference type="Proteomes" id="UP001596500">
    <property type="component" value="Unassembled WGS sequence"/>
</dbReference>
<evidence type="ECO:0000313" key="3">
    <source>
        <dbReference type="Proteomes" id="UP001596500"/>
    </source>
</evidence>
<proteinExistence type="predicted"/>
<evidence type="ECO:0000256" key="1">
    <source>
        <dbReference type="SAM" id="Phobius"/>
    </source>
</evidence>
<gene>
    <name evidence="2" type="ORF">ACFQNG_17155</name>
</gene>
<keyword evidence="1" id="KW-0812">Transmembrane</keyword>
<organism evidence="2 3">
    <name type="scientific">Laceyella putida</name>
    <dbReference type="NCBI Taxonomy" id="110101"/>
    <lineage>
        <taxon>Bacteria</taxon>
        <taxon>Bacillati</taxon>
        <taxon>Bacillota</taxon>
        <taxon>Bacilli</taxon>
        <taxon>Bacillales</taxon>
        <taxon>Thermoactinomycetaceae</taxon>
        <taxon>Laceyella</taxon>
    </lineage>
</organism>
<feature type="transmembrane region" description="Helical" evidence="1">
    <location>
        <begin position="29"/>
        <end position="48"/>
    </location>
</feature>
<feature type="transmembrane region" description="Helical" evidence="1">
    <location>
        <begin position="5"/>
        <end position="23"/>
    </location>
</feature>
<protein>
    <submittedName>
        <fullName evidence="2">Uncharacterized protein</fullName>
    </submittedName>
</protein>
<sequence length="52" mass="6145">MERRFLTWSMVVLLILLVLVMKLLRMGAFLFLTLILMIGGLWGIRRLLAKRK</sequence>
<evidence type="ECO:0000313" key="2">
    <source>
        <dbReference type="EMBL" id="MFC7442803.1"/>
    </source>
</evidence>
<comment type="caution">
    <text evidence="2">The sequence shown here is derived from an EMBL/GenBank/DDBJ whole genome shotgun (WGS) entry which is preliminary data.</text>
</comment>